<keyword evidence="9" id="KW-0496">Mitochondrion</keyword>
<dbReference type="GO" id="GO:0046872">
    <property type="term" value="F:metal ion binding"/>
    <property type="evidence" value="ECO:0007669"/>
    <property type="project" value="UniProtKB-KW"/>
</dbReference>
<evidence type="ECO:0000256" key="1">
    <source>
        <dbReference type="ARBA" id="ARBA00004137"/>
    </source>
</evidence>
<evidence type="ECO:0000256" key="8">
    <source>
        <dbReference type="ARBA" id="ARBA00025322"/>
    </source>
</evidence>
<evidence type="ECO:0000256" key="7">
    <source>
        <dbReference type="ARBA" id="ARBA00023049"/>
    </source>
</evidence>
<dbReference type="GO" id="GO:0033615">
    <property type="term" value="P:mitochondrial proton-transporting ATP synthase complex assembly"/>
    <property type="evidence" value="ECO:0007669"/>
    <property type="project" value="TreeGrafter"/>
</dbReference>
<keyword evidence="5 9" id="KW-0479">Metal-binding</keyword>
<dbReference type="Proteomes" id="UP001365542">
    <property type="component" value="Unassembled WGS sequence"/>
</dbReference>
<keyword evidence="6 9" id="KW-0378">Hydrolase</keyword>
<keyword evidence="12" id="KW-1185">Reference proteome</keyword>
<dbReference type="EMBL" id="JAVHJO010000001">
    <property type="protein sequence ID" value="KAK6543820.1"/>
    <property type="molecule type" value="Genomic_DNA"/>
</dbReference>
<dbReference type="AlphaFoldDB" id="A0AAV9XNX2"/>
<reference evidence="11 12" key="1">
    <citation type="submission" date="2019-10" db="EMBL/GenBank/DDBJ databases">
        <authorList>
            <person name="Palmer J.M."/>
        </authorList>
    </citation>
    <scope>NUCLEOTIDE SEQUENCE [LARGE SCALE GENOMIC DNA]</scope>
    <source>
        <strain evidence="11 12">TWF694</strain>
    </source>
</reference>
<dbReference type="PANTHER" id="PTHR21711">
    <property type="entry name" value="MITOCHONDRIAL INNER MEMBRANE PROTEASE"/>
    <property type="match status" value="1"/>
</dbReference>
<dbReference type="GO" id="GO:0004222">
    <property type="term" value="F:metalloendopeptidase activity"/>
    <property type="evidence" value="ECO:0007669"/>
    <property type="project" value="InterPro"/>
</dbReference>
<keyword evidence="7 9" id="KW-0482">Metalloprotease</keyword>
<dbReference type="EC" id="3.4.24.-" evidence="9"/>
<proteinExistence type="inferred from homology"/>
<evidence type="ECO:0000313" key="12">
    <source>
        <dbReference type="Proteomes" id="UP001365542"/>
    </source>
</evidence>
<protein>
    <recommendedName>
        <fullName evidence="3 9">Mitochondrial inner membrane protease ATP23</fullName>
        <ecNumber evidence="9">3.4.24.-</ecNumber>
    </recommendedName>
</protein>
<comment type="similarity">
    <text evidence="2 9">Belongs to the peptidase M76 family.</text>
</comment>
<comment type="caution">
    <text evidence="11">The sequence shown here is derived from an EMBL/GenBank/DDBJ whole genome shotgun (WGS) entry which is preliminary data.</text>
</comment>
<dbReference type="GO" id="GO:0005743">
    <property type="term" value="C:mitochondrial inner membrane"/>
    <property type="evidence" value="ECO:0007669"/>
    <property type="project" value="UniProtKB-SubCell"/>
</dbReference>
<evidence type="ECO:0000256" key="5">
    <source>
        <dbReference type="ARBA" id="ARBA00022723"/>
    </source>
</evidence>
<evidence type="ECO:0000256" key="10">
    <source>
        <dbReference type="SAM" id="MobiDB-lite"/>
    </source>
</evidence>
<dbReference type="InterPro" id="IPR019165">
    <property type="entry name" value="Peptidase_M76_ATP23"/>
</dbReference>
<evidence type="ECO:0000256" key="4">
    <source>
        <dbReference type="ARBA" id="ARBA00022670"/>
    </source>
</evidence>
<evidence type="ECO:0000256" key="9">
    <source>
        <dbReference type="RuleBase" id="RU364057"/>
    </source>
</evidence>
<comment type="subcellular location">
    <subcellularLocation>
        <location evidence="1 9">Mitochondrion inner membrane</location>
        <topology evidence="1 9">Peripheral membrane protein</topology>
        <orientation evidence="1 9">Intermembrane side</orientation>
    </subcellularLocation>
</comment>
<keyword evidence="9" id="KW-0472">Membrane</keyword>
<organism evidence="11 12">
    <name type="scientific">Orbilia ellipsospora</name>
    <dbReference type="NCBI Taxonomy" id="2528407"/>
    <lineage>
        <taxon>Eukaryota</taxon>
        <taxon>Fungi</taxon>
        <taxon>Dikarya</taxon>
        <taxon>Ascomycota</taxon>
        <taxon>Pezizomycotina</taxon>
        <taxon>Orbiliomycetes</taxon>
        <taxon>Orbiliales</taxon>
        <taxon>Orbiliaceae</taxon>
        <taxon>Orbilia</taxon>
    </lineage>
</organism>
<evidence type="ECO:0000256" key="2">
    <source>
        <dbReference type="ARBA" id="ARBA00009915"/>
    </source>
</evidence>
<name>A0AAV9XNX2_9PEZI</name>
<comment type="function">
    <text evidence="8">Has a dual role in the assembly of mitochondrial ATPase. Acts as a protease that removes N-terminal residues of mitochondrial ATPase CF(0) subunit 6 at the intermembrane space side. Also involved in the correct assembly of the membrane-embedded ATPase CF(0) particle, probably mediating association of subunit 6 with the subunit 9 ring.</text>
</comment>
<gene>
    <name evidence="11" type="primary">ATP23</name>
    <name evidence="11" type="ORF">TWF694_000550</name>
</gene>
<sequence>MASPADEGGPTPPVEGTAILPDDATVQDSKPQYKGRPLTFFRHLSYMTGIGLTDQAFDEYRHDLDTTYADVMCKRCEDDRDWLLAYSPIVRFMMEQVRQVNGDIKPSNITCAPCTKNQAGGFHPHFGILLCQNKFRGRSHIEDTIAHELVHAYDHMRFKVDWNDLKHVACSEIRASTLSGECRPWEEWMARGQWKFLRHMEQCVRRRATLSVSGHPKCKNDMELAGRIVDQVFDSCYKDTRPFREVYR</sequence>
<accession>A0AAV9XNX2</accession>
<keyword evidence="9" id="KW-0999">Mitochondrion inner membrane</keyword>
<evidence type="ECO:0000313" key="11">
    <source>
        <dbReference type="EMBL" id="KAK6543820.1"/>
    </source>
</evidence>
<dbReference type="PANTHER" id="PTHR21711:SF0">
    <property type="entry name" value="MITOCHONDRIAL INNER MEMBRANE PROTEASE ATP23 HOMOLOG"/>
    <property type="match status" value="1"/>
</dbReference>
<dbReference type="Pfam" id="PF09768">
    <property type="entry name" value="Peptidase_M76"/>
    <property type="match status" value="1"/>
</dbReference>
<dbReference type="GO" id="GO:0034982">
    <property type="term" value="P:mitochondrial protein processing"/>
    <property type="evidence" value="ECO:0007669"/>
    <property type="project" value="TreeGrafter"/>
</dbReference>
<feature type="region of interest" description="Disordered" evidence="10">
    <location>
        <begin position="1"/>
        <end position="31"/>
    </location>
</feature>
<keyword evidence="4 9" id="KW-0645">Protease</keyword>
<evidence type="ECO:0000256" key="3">
    <source>
        <dbReference type="ARBA" id="ARBA00014615"/>
    </source>
</evidence>
<evidence type="ECO:0000256" key="6">
    <source>
        <dbReference type="ARBA" id="ARBA00022801"/>
    </source>
</evidence>